<comment type="cofactor">
    <cofactor evidence="1">
        <name>FMN</name>
        <dbReference type="ChEBI" id="CHEBI:58210"/>
    </cofactor>
</comment>
<evidence type="ECO:0000256" key="5">
    <source>
        <dbReference type="ARBA" id="ARBA00022643"/>
    </source>
</evidence>
<proteinExistence type="inferred from homology"/>
<reference evidence="10" key="1">
    <citation type="submission" date="2020-04" db="EMBL/GenBank/DDBJ databases">
        <authorList>
            <person name="Zhang T."/>
        </authorList>
    </citation>
    <scope>NUCLEOTIDE SEQUENCE</scope>
    <source>
        <strain evidence="10">HKST-UBA02</strain>
    </source>
</reference>
<dbReference type="PANTHER" id="PTHR43673">
    <property type="entry name" value="NAD(P)H NITROREDUCTASE YDGI-RELATED"/>
    <property type="match status" value="1"/>
</dbReference>
<keyword evidence="4" id="KW-0285">Flavoprotein</keyword>
<dbReference type="PANTHER" id="PTHR43673:SF2">
    <property type="entry name" value="NITROREDUCTASE"/>
    <property type="match status" value="1"/>
</dbReference>
<organism evidence="10 11">
    <name type="scientific">Eiseniibacteriota bacterium</name>
    <dbReference type="NCBI Taxonomy" id="2212470"/>
    <lineage>
        <taxon>Bacteria</taxon>
        <taxon>Candidatus Eiseniibacteriota</taxon>
    </lineage>
</organism>
<evidence type="ECO:0000256" key="7">
    <source>
        <dbReference type="SAM" id="MobiDB-lite"/>
    </source>
</evidence>
<sequence>MSEFVIFLHPTDPTAKRPVDVIRDHCRHLDQLDRDGRLIAAGPFADPAHGGMIVGRFYGLTEAEAFARNDPFVLGSYSRPEVRAWAWSYRENGHLGVQGPAPGSHPRFLDTLHLRSTTRHFSTRPIEKHFVHRMLRAALAAPSEFNLQPWRPVVCHSLADRQRLERCCLDQPHVSAASLAVICAVDPTAFHRDAPRAADEMIASGQRSPEERDATITFIRSCYENPRDSAIRNGTIFAHQLLLAGLSQGLAGFWLGGFDEDAVRKEFRMPAHAVIAGVIGLGWPDEHEQPMPRQDEADVTGWGEWPGSV</sequence>
<feature type="domain" description="YCII-related" evidence="9">
    <location>
        <begin position="7"/>
        <end position="85"/>
    </location>
</feature>
<dbReference type="InterPro" id="IPR011008">
    <property type="entry name" value="Dimeric_a/b-barrel"/>
</dbReference>
<keyword evidence="5" id="KW-0288">FMN</keyword>
<comment type="caution">
    <text evidence="10">The sequence shown here is derived from an EMBL/GenBank/DDBJ whole genome shotgun (WGS) entry which is preliminary data.</text>
</comment>
<feature type="region of interest" description="Disordered" evidence="7">
    <location>
        <begin position="287"/>
        <end position="309"/>
    </location>
</feature>
<evidence type="ECO:0000259" key="9">
    <source>
        <dbReference type="Pfam" id="PF03795"/>
    </source>
</evidence>
<feature type="domain" description="Nitroreductase" evidence="8">
    <location>
        <begin position="115"/>
        <end position="283"/>
    </location>
</feature>
<feature type="compositionally biased region" description="Basic and acidic residues" evidence="7">
    <location>
        <begin position="287"/>
        <end position="296"/>
    </location>
</feature>
<comment type="similarity">
    <text evidence="3">Belongs to the YciI family.</text>
</comment>
<dbReference type="Pfam" id="PF00881">
    <property type="entry name" value="Nitroreductase"/>
    <property type="match status" value="1"/>
</dbReference>
<evidence type="ECO:0000256" key="1">
    <source>
        <dbReference type="ARBA" id="ARBA00001917"/>
    </source>
</evidence>
<dbReference type="EMBL" id="JAGQHS010000075">
    <property type="protein sequence ID" value="MCA9756968.1"/>
    <property type="molecule type" value="Genomic_DNA"/>
</dbReference>
<dbReference type="Gene3D" id="3.30.70.1060">
    <property type="entry name" value="Dimeric alpha+beta barrel"/>
    <property type="match status" value="1"/>
</dbReference>
<evidence type="ECO:0000256" key="4">
    <source>
        <dbReference type="ARBA" id="ARBA00022630"/>
    </source>
</evidence>
<evidence type="ECO:0000256" key="3">
    <source>
        <dbReference type="ARBA" id="ARBA00007689"/>
    </source>
</evidence>
<dbReference type="InterPro" id="IPR000415">
    <property type="entry name" value="Nitroreductase-like"/>
</dbReference>
<evidence type="ECO:0000313" key="10">
    <source>
        <dbReference type="EMBL" id="MCA9756968.1"/>
    </source>
</evidence>
<evidence type="ECO:0000259" key="8">
    <source>
        <dbReference type="Pfam" id="PF00881"/>
    </source>
</evidence>
<comment type="similarity">
    <text evidence="2">Belongs to the nitroreductase family.</text>
</comment>
<reference evidence="10" key="2">
    <citation type="journal article" date="2021" name="Microbiome">
        <title>Successional dynamics and alternative stable states in a saline activated sludge microbial community over 9 years.</title>
        <authorList>
            <person name="Wang Y."/>
            <person name="Ye J."/>
            <person name="Ju F."/>
            <person name="Liu L."/>
            <person name="Boyd J.A."/>
            <person name="Deng Y."/>
            <person name="Parks D.H."/>
            <person name="Jiang X."/>
            <person name="Yin X."/>
            <person name="Woodcroft B.J."/>
            <person name="Tyson G.W."/>
            <person name="Hugenholtz P."/>
            <person name="Polz M.F."/>
            <person name="Zhang T."/>
        </authorList>
    </citation>
    <scope>NUCLEOTIDE SEQUENCE</scope>
    <source>
        <strain evidence="10">HKST-UBA02</strain>
    </source>
</reference>
<dbReference type="GO" id="GO:0016491">
    <property type="term" value="F:oxidoreductase activity"/>
    <property type="evidence" value="ECO:0007669"/>
    <property type="project" value="UniProtKB-KW"/>
</dbReference>
<name>A0A956SG48_UNCEI</name>
<evidence type="ECO:0000256" key="6">
    <source>
        <dbReference type="ARBA" id="ARBA00023002"/>
    </source>
</evidence>
<evidence type="ECO:0000313" key="11">
    <source>
        <dbReference type="Proteomes" id="UP000739538"/>
    </source>
</evidence>
<dbReference type="Proteomes" id="UP000739538">
    <property type="component" value="Unassembled WGS sequence"/>
</dbReference>
<accession>A0A956SG48</accession>
<dbReference type="InterPro" id="IPR029479">
    <property type="entry name" value="Nitroreductase"/>
</dbReference>
<evidence type="ECO:0000256" key="2">
    <source>
        <dbReference type="ARBA" id="ARBA00007118"/>
    </source>
</evidence>
<dbReference type="InterPro" id="IPR005545">
    <property type="entry name" value="YCII"/>
</dbReference>
<keyword evidence="6" id="KW-0560">Oxidoreductase</keyword>
<dbReference type="Pfam" id="PF03795">
    <property type="entry name" value="YCII"/>
    <property type="match status" value="1"/>
</dbReference>
<dbReference type="AlphaFoldDB" id="A0A956SG48"/>
<gene>
    <name evidence="10" type="ORF">KDA27_14280</name>
</gene>
<dbReference type="SUPFAM" id="SSF54909">
    <property type="entry name" value="Dimeric alpha+beta barrel"/>
    <property type="match status" value="1"/>
</dbReference>
<protein>
    <submittedName>
        <fullName evidence="10">Nitroreductase family protein</fullName>
    </submittedName>
</protein>
<dbReference type="SUPFAM" id="SSF55469">
    <property type="entry name" value="FMN-dependent nitroreductase-like"/>
    <property type="match status" value="1"/>
</dbReference>
<dbReference type="Gene3D" id="3.40.109.10">
    <property type="entry name" value="NADH Oxidase"/>
    <property type="match status" value="1"/>
</dbReference>